<accession>A0A0E9VZC3</accession>
<sequence length="44" mass="5398">MFWVCVMLHSIIRTSQTASNYKCSTYNFFNQNEWEKGFMVNFFF</sequence>
<proteinExistence type="predicted"/>
<dbReference type="AlphaFoldDB" id="A0A0E9VZC3"/>
<reference evidence="2" key="2">
    <citation type="journal article" date="2015" name="Fish Shellfish Immunol.">
        <title>Early steps in the European eel (Anguilla anguilla)-Vibrio vulnificus interaction in the gills: Role of the RtxA13 toxin.</title>
        <authorList>
            <person name="Callol A."/>
            <person name="Pajuelo D."/>
            <person name="Ebbesson L."/>
            <person name="Teles M."/>
            <person name="MacKenzie S."/>
            <person name="Amaro C."/>
        </authorList>
    </citation>
    <scope>NUCLEOTIDE SEQUENCE</scope>
</reference>
<name>A0A0E9VZC3_ANGAN</name>
<reference evidence="2" key="1">
    <citation type="submission" date="2014-11" db="EMBL/GenBank/DDBJ databases">
        <authorList>
            <person name="Amaro Gonzalez C."/>
        </authorList>
    </citation>
    <scope>NUCLEOTIDE SEQUENCE</scope>
</reference>
<protein>
    <submittedName>
        <fullName evidence="2">Uncharacterized protein</fullName>
    </submittedName>
</protein>
<dbReference type="EMBL" id="GBXM01025140">
    <property type="protein sequence ID" value="JAH83437.1"/>
    <property type="molecule type" value="Transcribed_RNA"/>
</dbReference>
<feature type="chain" id="PRO_5002434156" evidence="1">
    <location>
        <begin position="18"/>
        <end position="44"/>
    </location>
</feature>
<evidence type="ECO:0000313" key="2">
    <source>
        <dbReference type="EMBL" id="JAH83437.1"/>
    </source>
</evidence>
<organism evidence="2">
    <name type="scientific">Anguilla anguilla</name>
    <name type="common">European freshwater eel</name>
    <name type="synonym">Muraena anguilla</name>
    <dbReference type="NCBI Taxonomy" id="7936"/>
    <lineage>
        <taxon>Eukaryota</taxon>
        <taxon>Metazoa</taxon>
        <taxon>Chordata</taxon>
        <taxon>Craniata</taxon>
        <taxon>Vertebrata</taxon>
        <taxon>Euteleostomi</taxon>
        <taxon>Actinopterygii</taxon>
        <taxon>Neopterygii</taxon>
        <taxon>Teleostei</taxon>
        <taxon>Anguilliformes</taxon>
        <taxon>Anguillidae</taxon>
        <taxon>Anguilla</taxon>
    </lineage>
</organism>
<evidence type="ECO:0000256" key="1">
    <source>
        <dbReference type="SAM" id="SignalP"/>
    </source>
</evidence>
<feature type="signal peptide" evidence="1">
    <location>
        <begin position="1"/>
        <end position="17"/>
    </location>
</feature>
<keyword evidence="1" id="KW-0732">Signal</keyword>